<feature type="signal peptide" evidence="1">
    <location>
        <begin position="1"/>
        <end position="20"/>
    </location>
</feature>
<dbReference type="SUPFAM" id="SSF141571">
    <property type="entry name" value="Pentapeptide repeat-like"/>
    <property type="match status" value="1"/>
</dbReference>
<name>A0A1V5ZIB8_9BACT</name>
<accession>A0A1V5ZIB8</accession>
<evidence type="ECO:0000256" key="1">
    <source>
        <dbReference type="SAM" id="SignalP"/>
    </source>
</evidence>
<sequence>MKKTLLVILVLIFIAGCSSLDSRGFYSSGEKQGIHKATGTEYDVEGYDQSGYDKNGYNKEGYDKNGFNKKGYNASGYDEKGYNKEGYDQSGYDKNGYNKEGYDNKGFNKEGYNASGYDEKGYNKEGYDQSGYDKNGYNKEGYDNKGFNKEGYNASGYDEKGYNKEGYDQGGYDKTGYNKEGYNIEGWSREGINKNTGTKYDENGYDINGNSPYVFHSNNNIDLEVVHRFIILVTDNNEIPLKNVNIQGNLKNRAYYEDVYNKEYSIITDEQGKAKVIGTMDFINAYGSIGTPHESNIEITTSSNEYFSVNKIQFEIEGDYKKSDYKTQSKEVKVVLTPKTTEIHRANINVVDIEGISLEKVEITGKMNEKEIKEKTDKKGILVLKNSDFEIVELEKNNSTEFDLKYSKDGYYNNSDSFSIYEKWKGKTITEDRKVTLYKPDDYFKKEFLNESKFKSLRSKIKLFLDGILLQSWIKDANVPYRSIGVYEFKSKKYIELNLTSTVVYNSLKSNKYDIGKSLFGELVVKMLDSLVMIEDENISGVNLRVTGYTKSFAEKYASNTAIKYDFIMEKATIRKYKDKDITSQKLLDESVILMDNERIELKLQ</sequence>
<dbReference type="PROSITE" id="PS51257">
    <property type="entry name" value="PROKAR_LIPOPROTEIN"/>
    <property type="match status" value="1"/>
</dbReference>
<dbReference type="AlphaFoldDB" id="A0A1V5ZIB8"/>
<comment type="caution">
    <text evidence="2">The sequence shown here is derived from an EMBL/GenBank/DDBJ whole genome shotgun (WGS) entry which is preliminary data.</text>
</comment>
<dbReference type="Proteomes" id="UP000485621">
    <property type="component" value="Unassembled WGS sequence"/>
</dbReference>
<gene>
    <name evidence="2" type="ORF">BWY04_01498</name>
</gene>
<protein>
    <recommendedName>
        <fullName evidence="3">Lipoprotein</fullName>
    </recommendedName>
</protein>
<dbReference type="EMBL" id="MWDB01000068">
    <property type="protein sequence ID" value="OQB39888.1"/>
    <property type="molecule type" value="Genomic_DNA"/>
</dbReference>
<organism evidence="2">
    <name type="scientific">candidate division CPR1 bacterium ADurb.Bin160</name>
    <dbReference type="NCBI Taxonomy" id="1852826"/>
    <lineage>
        <taxon>Bacteria</taxon>
        <taxon>candidate division CPR1</taxon>
    </lineage>
</organism>
<feature type="chain" id="PRO_5013274565" description="Lipoprotein" evidence="1">
    <location>
        <begin position="21"/>
        <end position="605"/>
    </location>
</feature>
<proteinExistence type="predicted"/>
<evidence type="ECO:0008006" key="3">
    <source>
        <dbReference type="Google" id="ProtNLM"/>
    </source>
</evidence>
<evidence type="ECO:0000313" key="2">
    <source>
        <dbReference type="EMBL" id="OQB39888.1"/>
    </source>
</evidence>
<keyword evidence="1" id="KW-0732">Signal</keyword>
<reference evidence="2" key="1">
    <citation type="submission" date="2017-02" db="EMBL/GenBank/DDBJ databases">
        <title>Delving into the versatile metabolic prowess of the omnipresent phylum Bacteroidetes.</title>
        <authorList>
            <person name="Nobu M.K."/>
            <person name="Mei R."/>
            <person name="Narihiro T."/>
            <person name="Kuroda K."/>
            <person name="Liu W.-T."/>
        </authorList>
    </citation>
    <scope>NUCLEOTIDE SEQUENCE</scope>
    <source>
        <strain evidence="2">ADurb.Bin160</strain>
    </source>
</reference>